<dbReference type="InterPro" id="IPR000719">
    <property type="entry name" value="Prot_kinase_dom"/>
</dbReference>
<dbReference type="RefSeq" id="WP_377926490.1">
    <property type="nucleotide sequence ID" value="NZ_JBHUEM010000003.1"/>
</dbReference>
<dbReference type="PANTHER" id="PTHR40086">
    <property type="entry name" value="PHOSPHOTRANSFERASE YTMP-RELATED"/>
    <property type="match status" value="1"/>
</dbReference>
<evidence type="ECO:0000259" key="1">
    <source>
        <dbReference type="PROSITE" id="PS50011"/>
    </source>
</evidence>
<dbReference type="Gene3D" id="3.90.1200.10">
    <property type="match status" value="1"/>
</dbReference>
<evidence type="ECO:0000313" key="3">
    <source>
        <dbReference type="Proteomes" id="UP001597214"/>
    </source>
</evidence>
<dbReference type="EMBL" id="JBHUEM010000003">
    <property type="protein sequence ID" value="MFD1735391.1"/>
    <property type="molecule type" value="Genomic_DNA"/>
</dbReference>
<reference evidence="3" key="1">
    <citation type="journal article" date="2019" name="Int. J. Syst. Evol. Microbiol.">
        <title>The Global Catalogue of Microorganisms (GCM) 10K type strain sequencing project: providing services to taxonomists for standard genome sequencing and annotation.</title>
        <authorList>
            <consortium name="The Broad Institute Genomics Platform"/>
            <consortium name="The Broad Institute Genome Sequencing Center for Infectious Disease"/>
            <person name="Wu L."/>
            <person name="Ma J."/>
        </authorList>
    </citation>
    <scope>NUCLEOTIDE SEQUENCE [LARGE SCALE GENOMIC DNA]</scope>
    <source>
        <strain evidence="3">CCUG 49339</strain>
    </source>
</reference>
<protein>
    <submittedName>
        <fullName evidence="2">Phosphotransferase</fullName>
    </submittedName>
</protein>
<dbReference type="SUPFAM" id="SSF56112">
    <property type="entry name" value="Protein kinase-like (PK-like)"/>
    <property type="match status" value="1"/>
</dbReference>
<proteinExistence type="predicted"/>
<dbReference type="InterPro" id="IPR052077">
    <property type="entry name" value="CcrZ_PhaseVar_Mediator"/>
</dbReference>
<dbReference type="InterPro" id="IPR011009">
    <property type="entry name" value="Kinase-like_dom_sf"/>
</dbReference>
<evidence type="ECO:0000313" key="2">
    <source>
        <dbReference type="EMBL" id="MFD1735391.1"/>
    </source>
</evidence>
<organism evidence="2 3">
    <name type="scientific">Bacillus salitolerans</name>
    <dbReference type="NCBI Taxonomy" id="1437434"/>
    <lineage>
        <taxon>Bacteria</taxon>
        <taxon>Bacillati</taxon>
        <taxon>Bacillota</taxon>
        <taxon>Bacilli</taxon>
        <taxon>Bacillales</taxon>
        <taxon>Bacillaceae</taxon>
        <taxon>Bacillus</taxon>
    </lineage>
</organism>
<dbReference type="PROSITE" id="PS50011">
    <property type="entry name" value="PROTEIN_KINASE_DOM"/>
    <property type="match status" value="1"/>
</dbReference>
<accession>A0ABW4LJV3</accession>
<sequence length="293" mass="35282">MIVEKFEYGISNDTYKINLNNSNIVLKIINRENTHITRLYKHLIRKNFINSKYNFIEEKNYTIQIMEEIKGQHKLDISKREFNEITKYIKKLHKSLPKNFKGIPKLVESITFYKNNSKIIPFEQRNIDQHLTNLFNKHKYVLYESINQVVHGDISPTNIFWSDNKIVSIIDFDEAVIAPPLFDIAVTLIKFSLDSNNQINLEKIEFFLNELSFGEKERVYSLCIIYILKVIYQKIYLETIGEIDLNDPKQIKDSWELWYMNLNKFLNRKESRYDRNINSYRRERWSRKNKSLF</sequence>
<keyword evidence="3" id="KW-1185">Reference proteome</keyword>
<dbReference type="PANTHER" id="PTHR40086:SF1">
    <property type="entry name" value="CELL CYCLE REGULATOR CCRZ"/>
    <property type="match status" value="1"/>
</dbReference>
<gene>
    <name evidence="2" type="ORF">ACFSCX_02330</name>
</gene>
<name>A0ABW4LJV3_9BACI</name>
<dbReference type="Pfam" id="PF01636">
    <property type="entry name" value="APH"/>
    <property type="match status" value="1"/>
</dbReference>
<dbReference type="InterPro" id="IPR002575">
    <property type="entry name" value="Aminoglycoside_PTrfase"/>
</dbReference>
<dbReference type="Proteomes" id="UP001597214">
    <property type="component" value="Unassembled WGS sequence"/>
</dbReference>
<comment type="caution">
    <text evidence="2">The sequence shown here is derived from an EMBL/GenBank/DDBJ whole genome shotgun (WGS) entry which is preliminary data.</text>
</comment>
<feature type="domain" description="Protein kinase" evidence="1">
    <location>
        <begin position="1"/>
        <end position="293"/>
    </location>
</feature>